<dbReference type="GO" id="GO:0004497">
    <property type="term" value="F:monooxygenase activity"/>
    <property type="evidence" value="ECO:0007669"/>
    <property type="project" value="UniProtKB-KW"/>
</dbReference>
<dbReference type="PRINTS" id="PR00385">
    <property type="entry name" value="P450"/>
</dbReference>
<dbReference type="GO" id="GO:0020037">
    <property type="term" value="F:heme binding"/>
    <property type="evidence" value="ECO:0007669"/>
    <property type="project" value="InterPro"/>
</dbReference>
<comment type="similarity">
    <text evidence="1">Belongs to the cytochrome P450 family.</text>
</comment>
<sequence>MLHLFHKPAPYLEESGPGWFEPARPRPPSHTLGTLDTILAAKRSLISIFPESAYMSQVHSQRVLGRQVILANSPESVKYVMATRHDNFERKSPQMRRALEYLIGDGLFISDGETWKRRRPLVADIVHKNRVPVFGKTMEAVTVAMAERWADYGDTPFNALVEMAELTAEIIARTVFGNDLGAEAAHEVIEGFTRYQDVIDSFNIGYFLGMDEGMPIIRGPRLRRSVARVDKVIGKVIDDHLQGKGDHNSMVDLLVKRQQKSPELGLDVSALRNEAATIFMAGHETTAATLTWAWYLIANAPWVEEAVLGEIERVCGGRTPTVADVDKLDWCRAVIEETLRLYPPVPILARQAKNADRVIDVDVDPAALVLVVPWLLHRTRDLWEQPDRFLPERFVGTGRPTPYTYIPFAIGPRICAGLSFGLTEAILCFAILIQRFKVRPVPGTKVEPICRLTLRPDGGLPVTVTPRA</sequence>
<evidence type="ECO:0000313" key="8">
    <source>
        <dbReference type="EMBL" id="XBY46227.1"/>
    </source>
</evidence>
<evidence type="ECO:0000256" key="1">
    <source>
        <dbReference type="ARBA" id="ARBA00010617"/>
    </source>
</evidence>
<organism evidence="8">
    <name type="scientific">Methyloraptor flagellatus</name>
    <dbReference type="NCBI Taxonomy" id="3162530"/>
    <lineage>
        <taxon>Bacteria</taxon>
        <taxon>Pseudomonadati</taxon>
        <taxon>Pseudomonadota</taxon>
        <taxon>Alphaproteobacteria</taxon>
        <taxon>Hyphomicrobiales</taxon>
        <taxon>Ancalomicrobiaceae</taxon>
        <taxon>Methyloraptor</taxon>
    </lineage>
</organism>
<dbReference type="GO" id="GO:0005506">
    <property type="term" value="F:iron ion binding"/>
    <property type="evidence" value="ECO:0007669"/>
    <property type="project" value="InterPro"/>
</dbReference>
<evidence type="ECO:0000256" key="4">
    <source>
        <dbReference type="ARBA" id="ARBA00023002"/>
    </source>
</evidence>
<keyword evidence="6" id="KW-0503">Monooxygenase</keyword>
<name>A0AAU7XFL1_9HYPH</name>
<dbReference type="AlphaFoldDB" id="A0AAU7XFL1"/>
<protein>
    <submittedName>
        <fullName evidence="8">Cytochrome P450</fullName>
    </submittedName>
</protein>
<keyword evidence="4" id="KW-0560">Oxidoreductase</keyword>
<keyword evidence="2 7" id="KW-0349">Heme</keyword>
<feature type="binding site" description="axial binding residue" evidence="7">
    <location>
        <position position="415"/>
    </location>
    <ligand>
        <name>heme</name>
        <dbReference type="ChEBI" id="CHEBI:30413"/>
    </ligand>
    <ligandPart>
        <name>Fe</name>
        <dbReference type="ChEBI" id="CHEBI:18248"/>
    </ligandPart>
</feature>
<evidence type="ECO:0000256" key="2">
    <source>
        <dbReference type="ARBA" id="ARBA00022617"/>
    </source>
</evidence>
<keyword evidence="3 7" id="KW-0479">Metal-binding</keyword>
<dbReference type="PANTHER" id="PTHR24291:SF50">
    <property type="entry name" value="BIFUNCTIONAL ALBAFLAVENONE MONOOXYGENASE_TERPENE SYNTHASE"/>
    <property type="match status" value="1"/>
</dbReference>
<comment type="cofactor">
    <cofactor evidence="7">
        <name>heme</name>
        <dbReference type="ChEBI" id="CHEBI:30413"/>
    </cofactor>
</comment>
<dbReference type="InterPro" id="IPR050196">
    <property type="entry name" value="Cytochrome_P450_Monoox"/>
</dbReference>
<dbReference type="InterPro" id="IPR001128">
    <property type="entry name" value="Cyt_P450"/>
</dbReference>
<evidence type="ECO:0000256" key="7">
    <source>
        <dbReference type="PIRSR" id="PIRSR602401-1"/>
    </source>
</evidence>
<proteinExistence type="inferred from homology"/>
<dbReference type="PANTHER" id="PTHR24291">
    <property type="entry name" value="CYTOCHROME P450 FAMILY 4"/>
    <property type="match status" value="1"/>
</dbReference>
<dbReference type="SUPFAM" id="SSF48264">
    <property type="entry name" value="Cytochrome P450"/>
    <property type="match status" value="1"/>
</dbReference>
<dbReference type="KEGG" id="mflg:ABS361_08400"/>
<dbReference type="PRINTS" id="PR00463">
    <property type="entry name" value="EP450I"/>
</dbReference>
<dbReference type="GO" id="GO:0016705">
    <property type="term" value="F:oxidoreductase activity, acting on paired donors, with incorporation or reduction of molecular oxygen"/>
    <property type="evidence" value="ECO:0007669"/>
    <property type="project" value="InterPro"/>
</dbReference>
<gene>
    <name evidence="8" type="ORF">ABS361_08400</name>
</gene>
<reference evidence="8" key="1">
    <citation type="submission" date="2024-06" db="EMBL/GenBank/DDBJ databases">
        <title>Methylostella associata gen. nov., sp. nov., a novel Ancalomicrobiaceae-affiliated facultatively methylotrophic bacteria that feed on methanotrophs of the genus Methylococcus.</title>
        <authorList>
            <person name="Saltykova V."/>
            <person name="Danilova O.V."/>
            <person name="Oshkin I.Y."/>
            <person name="Belova S.E."/>
            <person name="Pimenov N.V."/>
            <person name="Dedysh S.N."/>
        </authorList>
    </citation>
    <scope>NUCLEOTIDE SEQUENCE</scope>
    <source>
        <strain evidence="8">S20</strain>
    </source>
</reference>
<dbReference type="InterPro" id="IPR002401">
    <property type="entry name" value="Cyt_P450_E_grp-I"/>
</dbReference>
<dbReference type="Pfam" id="PF00067">
    <property type="entry name" value="p450"/>
    <property type="match status" value="1"/>
</dbReference>
<accession>A0AAU7XFL1</accession>
<evidence type="ECO:0000256" key="5">
    <source>
        <dbReference type="ARBA" id="ARBA00023004"/>
    </source>
</evidence>
<dbReference type="EMBL" id="CP158568">
    <property type="protein sequence ID" value="XBY46227.1"/>
    <property type="molecule type" value="Genomic_DNA"/>
</dbReference>
<evidence type="ECO:0000256" key="3">
    <source>
        <dbReference type="ARBA" id="ARBA00022723"/>
    </source>
</evidence>
<evidence type="ECO:0000256" key="6">
    <source>
        <dbReference type="ARBA" id="ARBA00023033"/>
    </source>
</evidence>
<dbReference type="Gene3D" id="1.10.630.10">
    <property type="entry name" value="Cytochrome P450"/>
    <property type="match status" value="1"/>
</dbReference>
<keyword evidence="5 7" id="KW-0408">Iron</keyword>
<dbReference type="RefSeq" id="WP_407051324.1">
    <property type="nucleotide sequence ID" value="NZ_CP158568.1"/>
</dbReference>
<dbReference type="InterPro" id="IPR036396">
    <property type="entry name" value="Cyt_P450_sf"/>
</dbReference>